<reference evidence="1 2" key="1">
    <citation type="submission" date="2016-10" db="EMBL/GenBank/DDBJ databases">
        <authorList>
            <person name="de Groot N.N."/>
        </authorList>
    </citation>
    <scope>NUCLEOTIDE SEQUENCE [LARGE SCALE GENOMIC DNA]</scope>
    <source>
        <strain evidence="1 2">DSM 27078</strain>
    </source>
</reference>
<dbReference type="Proteomes" id="UP000198648">
    <property type="component" value="Unassembled WGS sequence"/>
</dbReference>
<dbReference type="STRING" id="1299341.SAMN05444005_10660"/>
<dbReference type="EMBL" id="FOEI01000006">
    <property type="protein sequence ID" value="SEQ09061.1"/>
    <property type="molecule type" value="Genomic_DNA"/>
</dbReference>
<proteinExistence type="predicted"/>
<dbReference type="AlphaFoldDB" id="A0A1H9D6R1"/>
<dbReference type="OrthoDB" id="1111178at2"/>
<gene>
    <name evidence="1" type="ORF">SAMN05444005_10660</name>
</gene>
<organism evidence="1 2">
    <name type="scientific">Flavobacterium urocaniciphilum</name>
    <dbReference type="NCBI Taxonomy" id="1299341"/>
    <lineage>
        <taxon>Bacteria</taxon>
        <taxon>Pseudomonadati</taxon>
        <taxon>Bacteroidota</taxon>
        <taxon>Flavobacteriia</taxon>
        <taxon>Flavobacteriales</taxon>
        <taxon>Flavobacteriaceae</taxon>
        <taxon>Flavobacterium</taxon>
    </lineage>
</organism>
<sequence length="519" mass="57037">MRQLYLILSLFTLLFVTSCRNELDFESSIGELRFSKETVYLDTVFTNIGSSTYTLKVYNTSDKNISIPNVRLGKGQASKYRLMVDGVPGKEFQNVELLAKDSMFVFIEVTADVADANPTDFLYTDRIEFGNSVNFQKVELVTLIQDAVFIYPERTGSPNNYTYEQINLGVDGDGNPIDITGTNLSHTDPTNGDELHWTKNKPYVVYGYAKIPENETLVVDAGTKVHFHANSGLIVADNASLEVNGALSTYDTDGNVIIDNEVTFEGDRLEPGYADVAGQWGTVWFLPGSNGNTINHLTIKNATVGMLVSGNDGTPTPTIDMQDVQIYNCANVGILARTGKMVGRNVVVNNCGQASIACTFGGSYDFTHCTFANYWGAPSQTCLVMDDYDGAAAYALTQANFKNCIFYGSTNLGIAIEKTGNTFNYKFDNCLIKFIDFNNQFASNPLYNFNDTTKYAGCFIASTSLINKPEFVNTNKNNFKIGENSIARNNANVAFSTFNDILGNSRATSSDIGAYEYLP</sequence>
<evidence type="ECO:0000313" key="1">
    <source>
        <dbReference type="EMBL" id="SEQ09061.1"/>
    </source>
</evidence>
<keyword evidence="2" id="KW-1185">Reference proteome</keyword>
<dbReference type="InterPro" id="IPR011050">
    <property type="entry name" value="Pectin_lyase_fold/virulence"/>
</dbReference>
<dbReference type="RefSeq" id="WP_091468916.1">
    <property type="nucleotide sequence ID" value="NZ_FOEI01000006.1"/>
</dbReference>
<dbReference type="SUPFAM" id="SSF51126">
    <property type="entry name" value="Pectin lyase-like"/>
    <property type="match status" value="1"/>
</dbReference>
<accession>A0A1H9D6R1</accession>
<evidence type="ECO:0008006" key="3">
    <source>
        <dbReference type="Google" id="ProtNLM"/>
    </source>
</evidence>
<evidence type="ECO:0000313" key="2">
    <source>
        <dbReference type="Proteomes" id="UP000198648"/>
    </source>
</evidence>
<dbReference type="PROSITE" id="PS51257">
    <property type="entry name" value="PROKAR_LIPOPROTEIN"/>
    <property type="match status" value="1"/>
</dbReference>
<protein>
    <recommendedName>
        <fullName evidence="3">Right handed beta helix region</fullName>
    </recommendedName>
</protein>
<name>A0A1H9D6R1_9FLAO</name>